<dbReference type="OrthoDB" id="6388416at2"/>
<dbReference type="Proteomes" id="UP000321248">
    <property type="component" value="Unassembled WGS sequence"/>
</dbReference>
<proteinExistence type="predicted"/>
<dbReference type="PANTHER" id="PTHR42776">
    <property type="entry name" value="SERINE PEPTIDASE S9 FAMILY MEMBER"/>
    <property type="match status" value="1"/>
</dbReference>
<keyword evidence="4" id="KW-1185">Reference proteome</keyword>
<dbReference type="SUPFAM" id="SSF53474">
    <property type="entry name" value="alpha/beta-Hydrolases"/>
    <property type="match status" value="1"/>
</dbReference>
<organism evidence="3 4">
    <name type="scientific">Alkalisalibacterium limincola</name>
    <dbReference type="NCBI Taxonomy" id="2699169"/>
    <lineage>
        <taxon>Bacteria</taxon>
        <taxon>Pseudomonadati</taxon>
        <taxon>Pseudomonadota</taxon>
        <taxon>Gammaproteobacteria</taxon>
        <taxon>Lysobacterales</taxon>
        <taxon>Lysobacteraceae</taxon>
        <taxon>Alkalisalibacterium</taxon>
    </lineage>
</organism>
<evidence type="ECO:0000259" key="2">
    <source>
        <dbReference type="Pfam" id="PF00326"/>
    </source>
</evidence>
<dbReference type="GO" id="GO:0004252">
    <property type="term" value="F:serine-type endopeptidase activity"/>
    <property type="evidence" value="ECO:0007669"/>
    <property type="project" value="TreeGrafter"/>
</dbReference>
<dbReference type="GO" id="GO:0006508">
    <property type="term" value="P:proteolysis"/>
    <property type="evidence" value="ECO:0007669"/>
    <property type="project" value="InterPro"/>
</dbReference>
<accession>A0A5C8KV46</accession>
<evidence type="ECO:0000313" key="4">
    <source>
        <dbReference type="Proteomes" id="UP000321248"/>
    </source>
</evidence>
<evidence type="ECO:0000313" key="3">
    <source>
        <dbReference type="EMBL" id="TXK64362.1"/>
    </source>
</evidence>
<reference evidence="3 4" key="1">
    <citation type="submission" date="2019-08" db="EMBL/GenBank/DDBJ databases">
        <authorList>
            <person name="Karlyshev A.V."/>
        </authorList>
    </citation>
    <scope>NUCLEOTIDE SEQUENCE [LARGE SCALE GENOMIC DNA]</scope>
    <source>
        <strain evidence="3 4">Alg18-2.2</strain>
    </source>
</reference>
<dbReference type="InterPro" id="IPR011042">
    <property type="entry name" value="6-blade_b-propeller_TolB-like"/>
</dbReference>
<dbReference type="InterPro" id="IPR029058">
    <property type="entry name" value="AB_hydrolase_fold"/>
</dbReference>
<dbReference type="PANTHER" id="PTHR42776:SF27">
    <property type="entry name" value="DIPEPTIDYL PEPTIDASE FAMILY MEMBER 6"/>
    <property type="match status" value="1"/>
</dbReference>
<keyword evidence="1" id="KW-0378">Hydrolase</keyword>
<dbReference type="EMBL" id="VRTS01000003">
    <property type="protein sequence ID" value="TXK64362.1"/>
    <property type="molecule type" value="Genomic_DNA"/>
</dbReference>
<feature type="domain" description="Peptidase S9 prolyl oligopeptidase catalytic" evidence="2">
    <location>
        <begin position="468"/>
        <end position="673"/>
    </location>
</feature>
<sequence length="694" mass="76133">MKGLPLRTSQSTYPRSNRMIRWLFLVAVFVLVSAGQPVLAAGMSLEQIAKTQFVTDAQASPDGSRIAYVLSVPRQPGVDADGPNRTELHVVDANGDSRRFVGEAASVASVRWHPDGDGIAFIGKREGDEHRSLHLIPLDGGEPRRLAKAAADIRAYSFAPDGREVAVLVQAPESADARALREKGFSQKIFEEDWRPVEVWIHGLGDDPAEPRRLELEGSVQGVHWSPGGDRLAVAIAPRQVVDDTLMFVRVHMVARDGRVLGEVDTPGKLGNMAWAPDGRHLALVATEDVHDPREGRLTVVGRDGGTPRNLLPDLEGHVWHVDWSGNDRIVFISYEGVEARVGEIGVDGGSQRDLVAAGGPIWSGLSVARSGDIALVANAPGHPGEVFRLARGQGEPQRLTDSNPWLADVELARQEVVRYAARDGLEIEGILYHPLQRAGNARVPLILAVHGGPEAHYSNGWLTSYNLPAQHAASRGFAVFYPNYRASTGRGVEFSQLNHGRPAKEEFDDLVDGVDHLIETGLVDGDRVGITGGSYGGYASAWGATYYSERFAAAVMNVGLSDKIGMMGTTDIPQELYLVHYLTWPWEDWTMYTEASPIYYANRSRTPTLILHGEADTRVDVTQSKTMYRFLKLAGQAPVRLVLYPGEGHGNVRAASRWDYSLRLMRWMEHYLVGEGGDMPPYEIDYRLQSAED</sequence>
<gene>
    <name evidence="3" type="ORF">FU658_05535</name>
</gene>
<protein>
    <submittedName>
        <fullName evidence="3">S9 family peptidase</fullName>
    </submittedName>
</protein>
<dbReference type="Gene3D" id="2.120.10.30">
    <property type="entry name" value="TolB, C-terminal domain"/>
    <property type="match status" value="2"/>
</dbReference>
<evidence type="ECO:0000256" key="1">
    <source>
        <dbReference type="ARBA" id="ARBA00022801"/>
    </source>
</evidence>
<dbReference type="Gene3D" id="3.40.50.1820">
    <property type="entry name" value="alpha/beta hydrolase"/>
    <property type="match status" value="1"/>
</dbReference>
<dbReference type="SUPFAM" id="SSF82171">
    <property type="entry name" value="DPP6 N-terminal domain-like"/>
    <property type="match status" value="1"/>
</dbReference>
<dbReference type="Pfam" id="PF00326">
    <property type="entry name" value="Peptidase_S9"/>
    <property type="match status" value="1"/>
</dbReference>
<dbReference type="InterPro" id="IPR001375">
    <property type="entry name" value="Peptidase_S9_cat"/>
</dbReference>
<dbReference type="AlphaFoldDB" id="A0A5C8KV46"/>
<comment type="caution">
    <text evidence="3">The sequence shown here is derived from an EMBL/GenBank/DDBJ whole genome shotgun (WGS) entry which is preliminary data.</text>
</comment>
<name>A0A5C8KV46_9GAMM</name>